<dbReference type="PANTHER" id="PTHR33803:SF3">
    <property type="entry name" value="BLL1974 PROTEIN"/>
    <property type="match status" value="1"/>
</dbReference>
<accession>A0A432GCR6</accession>
<evidence type="ECO:0000259" key="3">
    <source>
        <dbReference type="Pfam" id="PF13586"/>
    </source>
</evidence>
<comment type="caution">
    <text evidence="4">The sequence shown here is derived from an EMBL/GenBank/DDBJ whole genome shotgun (WGS) entry which is preliminary data.</text>
</comment>
<feature type="region of interest" description="Disordered" evidence="1">
    <location>
        <begin position="130"/>
        <end position="152"/>
    </location>
</feature>
<dbReference type="AlphaFoldDB" id="A0A432GCR6"/>
<dbReference type="PANTHER" id="PTHR33803">
    <property type="entry name" value="IS1478 TRANSPOSASE"/>
    <property type="match status" value="1"/>
</dbReference>
<dbReference type="InterPro" id="IPR047710">
    <property type="entry name" value="Transpos_IS5-like"/>
</dbReference>
<sequence>MYSHDSRQFSFSEYLLPFEGKLEANNRWVQLAAMVPWQSFEKQYATLFSPDRGSPAKPFRMAFGALILKERLNCSDEELVEQIRENPYLQYFLGLVEFSNEAPFEASMMVHFRKRISLEMIGEVNESLVEGLRSNDNPPSDDEPPGGNLSAVIEKPATEGSASTKNTDNKGRLILDATCTPADITYPTDSKLLNEAREKSETLVDVLHAQCPKAKIKPRTYRKVARKKWLIFSKKRQHTHAQIRKINRSLLGYLGRNLKHLDKLIDQAGLQTLNRAQYKNLLVIREVYSQQKEMFEQRTQRVDARIVSLYQPHVRPIVRGKAGAKVEFGAKLSASLDGGYFFLDQLDWNNFNESKHLISQVETYHQRRGYYPTSVHVDKIYRTKENREWCKERGIRLSGPKLGRPLKNTTQNKEQILKNKALARQDEIDRIPIEGKFGQSKRRFGLDRVMTKLAITSQCVIAMTFLVINLEKGLRLLFLCLYYLLQLRNVTLKNIVKRCTKENINLCVA</sequence>
<evidence type="ECO:0000259" key="2">
    <source>
        <dbReference type="Pfam" id="PF05598"/>
    </source>
</evidence>
<dbReference type="InterPro" id="IPR025668">
    <property type="entry name" value="Tnp_DDE_dom"/>
</dbReference>
<dbReference type="Pfam" id="PF05598">
    <property type="entry name" value="DUF772"/>
    <property type="match status" value="1"/>
</dbReference>
<dbReference type="Pfam" id="PF13586">
    <property type="entry name" value="DDE_Tnp_1_2"/>
    <property type="match status" value="1"/>
</dbReference>
<evidence type="ECO:0000313" key="4">
    <source>
        <dbReference type="EMBL" id="RTZ80960.1"/>
    </source>
</evidence>
<dbReference type="InterPro" id="IPR008490">
    <property type="entry name" value="Transposase_InsH_N"/>
</dbReference>
<dbReference type="EMBL" id="QNZL01000056">
    <property type="protein sequence ID" value="RTZ80960.1"/>
    <property type="molecule type" value="Genomic_DNA"/>
</dbReference>
<proteinExistence type="predicted"/>
<reference evidence="4 5" key="1">
    <citation type="submission" date="2018-06" db="EMBL/GenBank/DDBJ databases">
        <title>Combined omics and stable isotope probing to characterize newly discovered Mariana Back-Arc vent microbial communities.</title>
        <authorList>
            <person name="Trembath-Reichert E."/>
            <person name="Huber J.A."/>
        </authorList>
    </citation>
    <scope>NUCLEOTIDE SEQUENCE [LARGE SCALE GENOMIC DNA]</scope>
    <source>
        <strain evidence="4">MAG 63_1</strain>
    </source>
</reference>
<organism evidence="4 5">
    <name type="scientific">SAR324 cluster bacterium</name>
    <dbReference type="NCBI Taxonomy" id="2024889"/>
    <lineage>
        <taxon>Bacteria</taxon>
        <taxon>Deltaproteobacteria</taxon>
        <taxon>SAR324 cluster</taxon>
    </lineage>
</organism>
<name>A0A432GCR6_9DELT</name>
<feature type="domain" description="Transposase DDE" evidence="3">
    <location>
        <begin position="375"/>
        <end position="471"/>
    </location>
</feature>
<feature type="domain" description="Transposase InsH N-terminal" evidence="2">
    <location>
        <begin position="19"/>
        <end position="115"/>
    </location>
</feature>
<gene>
    <name evidence="4" type="ORF">DSY97_02130</name>
</gene>
<evidence type="ECO:0000256" key="1">
    <source>
        <dbReference type="SAM" id="MobiDB-lite"/>
    </source>
</evidence>
<protein>
    <submittedName>
        <fullName evidence="4">IS5 family transposase</fullName>
    </submittedName>
</protein>
<dbReference type="Proteomes" id="UP000286801">
    <property type="component" value="Unassembled WGS sequence"/>
</dbReference>
<dbReference type="NCBIfam" id="NF033578">
    <property type="entry name" value="transpos_IS5_1"/>
    <property type="match status" value="1"/>
</dbReference>
<evidence type="ECO:0000313" key="5">
    <source>
        <dbReference type="Proteomes" id="UP000286801"/>
    </source>
</evidence>